<protein>
    <recommendedName>
        <fullName evidence="6">Sulfotransferase</fullName>
    </recommendedName>
</protein>
<feature type="compositionally biased region" description="Low complexity" evidence="3">
    <location>
        <begin position="87"/>
        <end position="98"/>
    </location>
</feature>
<dbReference type="PANTHER" id="PTHR10605:SF56">
    <property type="entry name" value="BIFUNCTIONAL HEPARAN SULFATE N-DEACETYLASE_N-SULFOTRANSFERASE"/>
    <property type="match status" value="1"/>
</dbReference>
<evidence type="ECO:0008006" key="6">
    <source>
        <dbReference type="Google" id="ProtNLM"/>
    </source>
</evidence>
<evidence type="ECO:0000256" key="2">
    <source>
        <dbReference type="PIRSR" id="PIRSR637359-2"/>
    </source>
</evidence>
<dbReference type="OrthoDB" id="411451at2759"/>
<sequence length="639" mass="68061">MREENPMVRGLALAMGLGVVTFMLGWSSVYEARPTPQLARAARAPDAAPSTGLAARAPADGGRRKDGAAPAPTRSQPVETLPFARVAPPDGGALQPAAAGGGAARGVPAAADWRECGHERLRTHYARELAAEAASPEALRTTRVLPTLFVPCCPKAGTTFLNLCVARAFHPAVVCRNPDPHAWAGPACANRSFVLGGVRANPAGLFHEVKEPFYFNKETAKAVPGAARDLAVLAGPPLPLCTWWLPRMGAPLHASPINSERKTRAFWNALGARVRVPCNLSGTPPPHGTRPPAAGYFPPSAWPGCRLNPPDVGGARGRSDFVDYVAFKVAFPLAAELPAGRARTYDMTPNYLCSSHAMRLVRERYGPQLAARARFIVMLREPVSRAFSEFSMFRTWGWEKVADFGEAVSAEIAALRQCLRNDTLLLRPLTIAAMPPADVVQSVMRCGSGDARQYVRNSLYESCVAGAYAHFERSQFMFIFAEDLREMSGGQLMLKIEAFTRLTLVKDAAGQPAPSLAGRCDTGAASGPGGTRALPNHQTRGRIPPPLKAALRRFFAPSRAALASLVRGSFDDAQPLARLEAFARDDAGAGGGAGGTAGDVRDVASFGVDLSVRPWERPRSAPAGARRPPRARARAAPAV</sequence>
<name>A0A8J5XS87_DIALT</name>
<comment type="caution">
    <text evidence="4">The sequence shown here is derived from an EMBL/GenBank/DDBJ whole genome shotgun (WGS) entry which is preliminary data.</text>
</comment>
<dbReference type="PANTHER" id="PTHR10605">
    <property type="entry name" value="HEPARAN SULFATE SULFOTRANSFERASE"/>
    <property type="match status" value="1"/>
</dbReference>
<proteinExistence type="predicted"/>
<dbReference type="SUPFAM" id="SSF52540">
    <property type="entry name" value="P-loop containing nucleoside triphosphate hydrolases"/>
    <property type="match status" value="1"/>
</dbReference>
<feature type="binding site" evidence="2">
    <location>
        <position position="388"/>
    </location>
    <ligand>
        <name>3'-phosphoadenylyl sulfate</name>
        <dbReference type="ChEBI" id="CHEBI:58339"/>
    </ligand>
</feature>
<evidence type="ECO:0000313" key="4">
    <source>
        <dbReference type="EMBL" id="KAG8466965.1"/>
    </source>
</evidence>
<dbReference type="Proteomes" id="UP000751190">
    <property type="component" value="Unassembled WGS sequence"/>
</dbReference>
<reference evidence="4" key="1">
    <citation type="submission" date="2021-05" db="EMBL/GenBank/DDBJ databases">
        <title>The genome of the haptophyte Pavlova lutheri (Diacronema luteri, Pavlovales) - a model for lipid biosynthesis in eukaryotic algae.</title>
        <authorList>
            <person name="Hulatt C.J."/>
            <person name="Posewitz M.C."/>
        </authorList>
    </citation>
    <scope>NUCLEOTIDE SEQUENCE</scope>
    <source>
        <strain evidence="4">NIVA-4/92</strain>
    </source>
</reference>
<organism evidence="4 5">
    <name type="scientific">Diacronema lutheri</name>
    <name type="common">Unicellular marine alga</name>
    <name type="synonym">Monochrysis lutheri</name>
    <dbReference type="NCBI Taxonomy" id="2081491"/>
    <lineage>
        <taxon>Eukaryota</taxon>
        <taxon>Haptista</taxon>
        <taxon>Haptophyta</taxon>
        <taxon>Pavlovophyceae</taxon>
        <taxon>Pavlovales</taxon>
        <taxon>Pavlovaceae</taxon>
        <taxon>Diacronema</taxon>
    </lineage>
</organism>
<evidence type="ECO:0000313" key="5">
    <source>
        <dbReference type="Proteomes" id="UP000751190"/>
    </source>
</evidence>
<dbReference type="AlphaFoldDB" id="A0A8J5XS87"/>
<accession>A0A8J5XS87</accession>
<gene>
    <name evidence="4" type="ORF">KFE25_008344</name>
</gene>
<dbReference type="InterPro" id="IPR037359">
    <property type="entry name" value="NST/OST"/>
</dbReference>
<keyword evidence="1" id="KW-0808">Transferase</keyword>
<dbReference type="Gene3D" id="3.40.50.300">
    <property type="entry name" value="P-loop containing nucleotide triphosphate hydrolases"/>
    <property type="match status" value="1"/>
</dbReference>
<feature type="binding site" evidence="2">
    <location>
        <position position="380"/>
    </location>
    <ligand>
        <name>3'-phosphoadenylyl sulfate</name>
        <dbReference type="ChEBI" id="CHEBI:58339"/>
    </ligand>
</feature>
<evidence type="ECO:0000256" key="3">
    <source>
        <dbReference type="SAM" id="MobiDB-lite"/>
    </source>
</evidence>
<evidence type="ECO:0000256" key="1">
    <source>
        <dbReference type="ARBA" id="ARBA00022679"/>
    </source>
</evidence>
<dbReference type="InterPro" id="IPR027417">
    <property type="entry name" value="P-loop_NTPase"/>
</dbReference>
<feature type="region of interest" description="Disordered" evidence="3">
    <location>
        <begin position="611"/>
        <end position="639"/>
    </location>
</feature>
<feature type="region of interest" description="Disordered" evidence="3">
    <location>
        <begin position="40"/>
        <end position="101"/>
    </location>
</feature>
<keyword evidence="5" id="KW-1185">Reference proteome</keyword>
<feature type="region of interest" description="Disordered" evidence="3">
    <location>
        <begin position="514"/>
        <end position="542"/>
    </location>
</feature>
<dbReference type="GO" id="GO:0008146">
    <property type="term" value="F:sulfotransferase activity"/>
    <property type="evidence" value="ECO:0007669"/>
    <property type="project" value="InterPro"/>
</dbReference>
<feature type="compositionally biased region" description="Low complexity" evidence="3">
    <location>
        <begin position="40"/>
        <end position="49"/>
    </location>
</feature>
<dbReference type="EMBL" id="JAGTXO010000007">
    <property type="protein sequence ID" value="KAG8466965.1"/>
    <property type="molecule type" value="Genomic_DNA"/>
</dbReference>